<gene>
    <name evidence="2" type="ORF">HPB52_021457</name>
</gene>
<evidence type="ECO:0000256" key="1">
    <source>
        <dbReference type="SAM" id="MobiDB-lite"/>
    </source>
</evidence>
<protein>
    <submittedName>
        <fullName evidence="2">Uncharacterized protein</fullName>
    </submittedName>
</protein>
<evidence type="ECO:0000313" key="3">
    <source>
        <dbReference type="Proteomes" id="UP000821837"/>
    </source>
</evidence>
<dbReference type="EMBL" id="JABSTV010001251">
    <property type="protein sequence ID" value="KAH7952317.1"/>
    <property type="molecule type" value="Genomic_DNA"/>
</dbReference>
<dbReference type="Proteomes" id="UP000821837">
    <property type="component" value="Chromosome 5"/>
</dbReference>
<evidence type="ECO:0000313" key="2">
    <source>
        <dbReference type="EMBL" id="KAH7952317.1"/>
    </source>
</evidence>
<sequence>MAPNVIPPVTLDPEWVRLLEILKRLDTTTVALLEATEVPTGGLQPTGPLRTPAPGDDQRVQDENRYSAADGNAMPVRRTYSSDFTELNALPCWIDVVIPSQRLRHQVTDNTCKLGRRCHRYQHGRTDPIMVKRFPRHVRRTLSVHQRPLARERDSIKGPTGSARASLGLAAPSGAP</sequence>
<feature type="region of interest" description="Disordered" evidence="1">
    <location>
        <begin position="151"/>
        <end position="176"/>
    </location>
</feature>
<accession>A0A9D4PSG4</accession>
<keyword evidence="3" id="KW-1185">Reference proteome</keyword>
<proteinExistence type="predicted"/>
<feature type="region of interest" description="Disordered" evidence="1">
    <location>
        <begin position="38"/>
        <end position="59"/>
    </location>
</feature>
<comment type="caution">
    <text evidence="2">The sequence shown here is derived from an EMBL/GenBank/DDBJ whole genome shotgun (WGS) entry which is preliminary data.</text>
</comment>
<organism evidence="2 3">
    <name type="scientific">Rhipicephalus sanguineus</name>
    <name type="common">Brown dog tick</name>
    <name type="synonym">Ixodes sanguineus</name>
    <dbReference type="NCBI Taxonomy" id="34632"/>
    <lineage>
        <taxon>Eukaryota</taxon>
        <taxon>Metazoa</taxon>
        <taxon>Ecdysozoa</taxon>
        <taxon>Arthropoda</taxon>
        <taxon>Chelicerata</taxon>
        <taxon>Arachnida</taxon>
        <taxon>Acari</taxon>
        <taxon>Parasitiformes</taxon>
        <taxon>Ixodida</taxon>
        <taxon>Ixodoidea</taxon>
        <taxon>Ixodidae</taxon>
        <taxon>Rhipicephalinae</taxon>
        <taxon>Rhipicephalus</taxon>
        <taxon>Rhipicephalus</taxon>
    </lineage>
</organism>
<dbReference type="AlphaFoldDB" id="A0A9D4PSG4"/>
<reference evidence="2" key="2">
    <citation type="submission" date="2021-09" db="EMBL/GenBank/DDBJ databases">
        <authorList>
            <person name="Jia N."/>
            <person name="Wang J."/>
            <person name="Shi W."/>
            <person name="Du L."/>
            <person name="Sun Y."/>
            <person name="Zhan W."/>
            <person name="Jiang J."/>
            <person name="Wang Q."/>
            <person name="Zhang B."/>
            <person name="Ji P."/>
            <person name="Sakyi L.B."/>
            <person name="Cui X."/>
            <person name="Yuan T."/>
            <person name="Jiang B."/>
            <person name="Yang W."/>
            <person name="Lam T.T.-Y."/>
            <person name="Chang Q."/>
            <person name="Ding S."/>
            <person name="Wang X."/>
            <person name="Zhu J."/>
            <person name="Ruan X."/>
            <person name="Zhao L."/>
            <person name="Wei J."/>
            <person name="Que T."/>
            <person name="Du C."/>
            <person name="Cheng J."/>
            <person name="Dai P."/>
            <person name="Han X."/>
            <person name="Huang E."/>
            <person name="Gao Y."/>
            <person name="Liu J."/>
            <person name="Shao H."/>
            <person name="Ye R."/>
            <person name="Li L."/>
            <person name="Wei W."/>
            <person name="Wang X."/>
            <person name="Wang C."/>
            <person name="Huo Q."/>
            <person name="Li W."/>
            <person name="Guo W."/>
            <person name="Chen H."/>
            <person name="Chen S."/>
            <person name="Zhou L."/>
            <person name="Zhou L."/>
            <person name="Ni X."/>
            <person name="Tian J."/>
            <person name="Zhou Y."/>
            <person name="Sheng Y."/>
            <person name="Liu T."/>
            <person name="Pan Y."/>
            <person name="Xia L."/>
            <person name="Li J."/>
            <person name="Zhao F."/>
            <person name="Cao W."/>
        </authorList>
    </citation>
    <scope>NUCLEOTIDE SEQUENCE</scope>
    <source>
        <strain evidence="2">Rsan-2018</strain>
        <tissue evidence="2">Larvae</tissue>
    </source>
</reference>
<name>A0A9D4PSG4_RHISA</name>
<reference evidence="2" key="1">
    <citation type="journal article" date="2020" name="Cell">
        <title>Large-Scale Comparative Analyses of Tick Genomes Elucidate Their Genetic Diversity and Vector Capacities.</title>
        <authorList>
            <consortium name="Tick Genome and Microbiome Consortium (TIGMIC)"/>
            <person name="Jia N."/>
            <person name="Wang J."/>
            <person name="Shi W."/>
            <person name="Du L."/>
            <person name="Sun Y."/>
            <person name="Zhan W."/>
            <person name="Jiang J.F."/>
            <person name="Wang Q."/>
            <person name="Zhang B."/>
            <person name="Ji P."/>
            <person name="Bell-Sakyi L."/>
            <person name="Cui X.M."/>
            <person name="Yuan T.T."/>
            <person name="Jiang B.G."/>
            <person name="Yang W.F."/>
            <person name="Lam T.T."/>
            <person name="Chang Q.C."/>
            <person name="Ding S.J."/>
            <person name="Wang X.J."/>
            <person name="Zhu J.G."/>
            <person name="Ruan X.D."/>
            <person name="Zhao L."/>
            <person name="Wei J.T."/>
            <person name="Ye R.Z."/>
            <person name="Que T.C."/>
            <person name="Du C.H."/>
            <person name="Zhou Y.H."/>
            <person name="Cheng J.X."/>
            <person name="Dai P.F."/>
            <person name="Guo W.B."/>
            <person name="Han X.H."/>
            <person name="Huang E.J."/>
            <person name="Li L.F."/>
            <person name="Wei W."/>
            <person name="Gao Y.C."/>
            <person name="Liu J.Z."/>
            <person name="Shao H.Z."/>
            <person name="Wang X."/>
            <person name="Wang C.C."/>
            <person name="Yang T.C."/>
            <person name="Huo Q.B."/>
            <person name="Li W."/>
            <person name="Chen H.Y."/>
            <person name="Chen S.E."/>
            <person name="Zhou L.G."/>
            <person name="Ni X.B."/>
            <person name="Tian J.H."/>
            <person name="Sheng Y."/>
            <person name="Liu T."/>
            <person name="Pan Y.S."/>
            <person name="Xia L.Y."/>
            <person name="Li J."/>
            <person name="Zhao F."/>
            <person name="Cao W.C."/>
        </authorList>
    </citation>
    <scope>NUCLEOTIDE SEQUENCE</scope>
    <source>
        <strain evidence="2">Rsan-2018</strain>
    </source>
</reference>